<dbReference type="AlphaFoldDB" id="A0AAE0U8Z9"/>
<accession>A0AAE0U8Z9</accession>
<gene>
    <name evidence="3" type="ORF">B0H63DRAFT_462853</name>
</gene>
<feature type="compositionally biased region" description="Low complexity" evidence="1">
    <location>
        <begin position="45"/>
        <end position="55"/>
    </location>
</feature>
<keyword evidence="2" id="KW-0812">Transmembrane</keyword>
<proteinExistence type="predicted"/>
<evidence type="ECO:0000313" key="3">
    <source>
        <dbReference type="EMBL" id="KAK3395227.1"/>
    </source>
</evidence>
<dbReference type="EMBL" id="JAULSW010000001">
    <property type="protein sequence ID" value="KAK3395227.1"/>
    <property type="molecule type" value="Genomic_DNA"/>
</dbReference>
<keyword evidence="2" id="KW-0472">Membrane</keyword>
<feature type="transmembrane region" description="Helical" evidence="2">
    <location>
        <begin position="6"/>
        <end position="24"/>
    </location>
</feature>
<protein>
    <submittedName>
        <fullName evidence="3">Uncharacterized protein</fullName>
    </submittedName>
</protein>
<keyword evidence="4" id="KW-1185">Reference proteome</keyword>
<sequence length="98" mass="10022">MAASIDAGLAFLLAVFLGVVIWQWRRGVRHRRRCQQRDGNGNGNGTNNNKNHTGGPMTTDCEKNGAAAAGECGGGGLGIVVHNTTTAATGSTAEGKGN</sequence>
<dbReference type="Proteomes" id="UP001285441">
    <property type="component" value="Unassembled WGS sequence"/>
</dbReference>
<name>A0AAE0U8Z9_9PEZI</name>
<evidence type="ECO:0000313" key="4">
    <source>
        <dbReference type="Proteomes" id="UP001285441"/>
    </source>
</evidence>
<evidence type="ECO:0000256" key="2">
    <source>
        <dbReference type="SAM" id="Phobius"/>
    </source>
</evidence>
<feature type="region of interest" description="Disordered" evidence="1">
    <location>
        <begin position="32"/>
        <end position="62"/>
    </location>
</feature>
<keyword evidence="2" id="KW-1133">Transmembrane helix</keyword>
<evidence type="ECO:0000256" key="1">
    <source>
        <dbReference type="SAM" id="MobiDB-lite"/>
    </source>
</evidence>
<reference evidence="3" key="1">
    <citation type="journal article" date="2023" name="Mol. Phylogenet. Evol.">
        <title>Genome-scale phylogeny and comparative genomics of the fungal order Sordariales.</title>
        <authorList>
            <person name="Hensen N."/>
            <person name="Bonometti L."/>
            <person name="Westerberg I."/>
            <person name="Brannstrom I.O."/>
            <person name="Guillou S."/>
            <person name="Cros-Aarteil S."/>
            <person name="Calhoun S."/>
            <person name="Haridas S."/>
            <person name="Kuo A."/>
            <person name="Mondo S."/>
            <person name="Pangilinan J."/>
            <person name="Riley R."/>
            <person name="LaButti K."/>
            <person name="Andreopoulos B."/>
            <person name="Lipzen A."/>
            <person name="Chen C."/>
            <person name="Yan M."/>
            <person name="Daum C."/>
            <person name="Ng V."/>
            <person name="Clum A."/>
            <person name="Steindorff A."/>
            <person name="Ohm R.A."/>
            <person name="Martin F."/>
            <person name="Silar P."/>
            <person name="Natvig D.O."/>
            <person name="Lalanne C."/>
            <person name="Gautier V."/>
            <person name="Ament-Velasquez S.L."/>
            <person name="Kruys A."/>
            <person name="Hutchinson M.I."/>
            <person name="Powell A.J."/>
            <person name="Barry K."/>
            <person name="Miller A.N."/>
            <person name="Grigoriev I.V."/>
            <person name="Debuchy R."/>
            <person name="Gladieux P."/>
            <person name="Hiltunen Thoren M."/>
            <person name="Johannesson H."/>
        </authorList>
    </citation>
    <scope>NUCLEOTIDE SEQUENCE</scope>
    <source>
        <strain evidence="3">CBS 232.78</strain>
    </source>
</reference>
<reference evidence="3" key="2">
    <citation type="submission" date="2023-06" db="EMBL/GenBank/DDBJ databases">
        <authorList>
            <consortium name="Lawrence Berkeley National Laboratory"/>
            <person name="Haridas S."/>
            <person name="Hensen N."/>
            <person name="Bonometti L."/>
            <person name="Westerberg I."/>
            <person name="Brannstrom I.O."/>
            <person name="Guillou S."/>
            <person name="Cros-Aarteil S."/>
            <person name="Calhoun S."/>
            <person name="Kuo A."/>
            <person name="Mondo S."/>
            <person name="Pangilinan J."/>
            <person name="Riley R."/>
            <person name="LaButti K."/>
            <person name="Andreopoulos B."/>
            <person name="Lipzen A."/>
            <person name="Chen C."/>
            <person name="Yanf M."/>
            <person name="Daum C."/>
            <person name="Ng V."/>
            <person name="Clum A."/>
            <person name="Steindorff A."/>
            <person name="Ohm R."/>
            <person name="Martin F."/>
            <person name="Silar P."/>
            <person name="Natvig D."/>
            <person name="Lalanne C."/>
            <person name="Gautier V."/>
            <person name="Ament-velasquez S.L."/>
            <person name="Kruys A."/>
            <person name="Hutchinson M.I."/>
            <person name="Powell A.J."/>
            <person name="Barry K."/>
            <person name="Miller A.N."/>
            <person name="Grigoriev I.V."/>
            <person name="Debuchy R."/>
            <person name="Gladieux P."/>
            <person name="Thoren M.H."/>
            <person name="Johannesson H."/>
        </authorList>
    </citation>
    <scope>NUCLEOTIDE SEQUENCE</scope>
    <source>
        <strain evidence="3">CBS 232.78</strain>
    </source>
</reference>
<organism evidence="3 4">
    <name type="scientific">Podospora didyma</name>
    <dbReference type="NCBI Taxonomy" id="330526"/>
    <lineage>
        <taxon>Eukaryota</taxon>
        <taxon>Fungi</taxon>
        <taxon>Dikarya</taxon>
        <taxon>Ascomycota</taxon>
        <taxon>Pezizomycotina</taxon>
        <taxon>Sordariomycetes</taxon>
        <taxon>Sordariomycetidae</taxon>
        <taxon>Sordariales</taxon>
        <taxon>Podosporaceae</taxon>
        <taxon>Podospora</taxon>
    </lineage>
</organism>
<comment type="caution">
    <text evidence="3">The sequence shown here is derived from an EMBL/GenBank/DDBJ whole genome shotgun (WGS) entry which is preliminary data.</text>
</comment>